<dbReference type="PANTHER" id="PTHR30629">
    <property type="entry name" value="PROPHAGE INTEGRASE"/>
    <property type="match status" value="1"/>
</dbReference>
<dbReference type="Pfam" id="PF22022">
    <property type="entry name" value="Phage_int_M"/>
    <property type="match status" value="1"/>
</dbReference>
<protein>
    <submittedName>
        <fullName evidence="8">Integrase arm-type DNA-binding domain-containing protein</fullName>
    </submittedName>
</protein>
<dbReference type="InterPro" id="IPR044068">
    <property type="entry name" value="CB"/>
</dbReference>
<evidence type="ECO:0000256" key="4">
    <source>
        <dbReference type="ARBA" id="ARBA00023172"/>
    </source>
</evidence>
<dbReference type="InterPro" id="IPR053876">
    <property type="entry name" value="Phage_int_M"/>
</dbReference>
<evidence type="ECO:0000259" key="7">
    <source>
        <dbReference type="PROSITE" id="PS51900"/>
    </source>
</evidence>
<dbReference type="Gene3D" id="1.10.443.10">
    <property type="entry name" value="Intergrase catalytic core"/>
    <property type="match status" value="1"/>
</dbReference>
<dbReference type="PROSITE" id="PS51900">
    <property type="entry name" value="CB"/>
    <property type="match status" value="1"/>
</dbReference>
<comment type="similarity">
    <text evidence="1">Belongs to the 'phage' integrase family.</text>
</comment>
<dbReference type="CDD" id="cd00801">
    <property type="entry name" value="INT_P4_C"/>
    <property type="match status" value="1"/>
</dbReference>
<reference evidence="8 9" key="1">
    <citation type="submission" date="2023-02" db="EMBL/GenBank/DDBJ databases">
        <title>Devosia chondri sp. nov., isolated from the phycosphere of marine algae.</title>
        <authorList>
            <person name="Kim J.M."/>
            <person name="Lee J.K."/>
            <person name="Choi B.J."/>
            <person name="Bayburt H."/>
            <person name="Jeon C.O."/>
        </authorList>
    </citation>
    <scope>NUCLEOTIDE SEQUENCE [LARGE SCALE GENOMIC DNA]</scope>
    <source>
        <strain evidence="8 9">G2-5</strain>
    </source>
</reference>
<evidence type="ECO:0000256" key="1">
    <source>
        <dbReference type="ARBA" id="ARBA00008857"/>
    </source>
</evidence>
<name>A0ABY7YW60_9HYPH</name>
<dbReference type="InterPro" id="IPR002104">
    <property type="entry name" value="Integrase_catalytic"/>
</dbReference>
<dbReference type="InterPro" id="IPR010998">
    <property type="entry name" value="Integrase_recombinase_N"/>
</dbReference>
<sequence length="423" mass="47187">MAKGLSVKAIDAIKPTEKRQEIADAACRGLYLVVQPTGVRSWSFRYRSPIDARPRKFTIGSLDTIGLQAARDEADALRLKLRGGIDPSSERRAERSKAQDTSRDVGALLDTFIARHVETKKASTAKLQKQQIEADVRPYWEGRKVETISRADINDLLDRIVDRGATVHANRVFALVRKFLNWCVDRGAIERSPAQGMRRPTDEVTRMRVLSEDEIRWLWAATADCGNFGQCVRLLLLTGQRRMEVGGMRRSELDLASPQPFWTIPAARTKNGREHMVPLVPTAVAELERVPQFAGSDLVFTLDGVTVSSGWSKSKSRLDVAMLAVAQNEALDEGRAPPDAIPTWTLHDLRRTCASGLARLRQSPHVIEALLNHKSGQVSGVAAVYNRYEYQDEKLQALQAWERYLLTLCEGQSANVIPIQRGA</sequence>
<keyword evidence="4" id="KW-0233">DNA recombination</keyword>
<dbReference type="InterPro" id="IPR013762">
    <property type="entry name" value="Integrase-like_cat_sf"/>
</dbReference>
<organism evidence="8 9">
    <name type="scientific">Devosia rhodophyticola</name>
    <dbReference type="NCBI Taxonomy" id="3026423"/>
    <lineage>
        <taxon>Bacteria</taxon>
        <taxon>Pseudomonadati</taxon>
        <taxon>Pseudomonadota</taxon>
        <taxon>Alphaproteobacteria</taxon>
        <taxon>Hyphomicrobiales</taxon>
        <taxon>Devosiaceae</taxon>
        <taxon>Devosia</taxon>
    </lineage>
</organism>
<dbReference type="InterPro" id="IPR011010">
    <property type="entry name" value="DNA_brk_join_enz"/>
</dbReference>
<dbReference type="RefSeq" id="WP_282211068.1">
    <property type="nucleotide sequence ID" value="NZ_CP118247.1"/>
</dbReference>
<dbReference type="Proteomes" id="UP001222118">
    <property type="component" value="Chromosome"/>
</dbReference>
<evidence type="ECO:0000313" key="8">
    <source>
        <dbReference type="EMBL" id="WDR05549.1"/>
    </source>
</evidence>
<dbReference type="EMBL" id="CP118247">
    <property type="protein sequence ID" value="WDR05549.1"/>
    <property type="molecule type" value="Genomic_DNA"/>
</dbReference>
<dbReference type="Pfam" id="PF13356">
    <property type="entry name" value="Arm-DNA-bind_3"/>
    <property type="match status" value="1"/>
</dbReference>
<keyword evidence="2" id="KW-0229">DNA integration</keyword>
<evidence type="ECO:0000256" key="2">
    <source>
        <dbReference type="ARBA" id="ARBA00022908"/>
    </source>
</evidence>
<keyword evidence="3 5" id="KW-0238">DNA-binding</keyword>
<evidence type="ECO:0000313" key="9">
    <source>
        <dbReference type="Proteomes" id="UP001222118"/>
    </source>
</evidence>
<proteinExistence type="inferred from homology"/>
<feature type="domain" description="Tyr recombinase" evidence="6">
    <location>
        <begin position="205"/>
        <end position="399"/>
    </location>
</feature>
<evidence type="ECO:0000256" key="5">
    <source>
        <dbReference type="PROSITE-ProRule" id="PRU01248"/>
    </source>
</evidence>
<keyword evidence="9" id="KW-1185">Reference proteome</keyword>
<evidence type="ECO:0000259" key="6">
    <source>
        <dbReference type="PROSITE" id="PS51898"/>
    </source>
</evidence>
<feature type="domain" description="Core-binding (CB)" evidence="7">
    <location>
        <begin position="103"/>
        <end position="184"/>
    </location>
</feature>
<dbReference type="Pfam" id="PF00589">
    <property type="entry name" value="Phage_integrase"/>
    <property type="match status" value="1"/>
</dbReference>
<dbReference type="InterPro" id="IPR038488">
    <property type="entry name" value="Integrase_DNA-bd_sf"/>
</dbReference>
<evidence type="ECO:0000256" key="3">
    <source>
        <dbReference type="ARBA" id="ARBA00023125"/>
    </source>
</evidence>
<dbReference type="PROSITE" id="PS51898">
    <property type="entry name" value="TYR_RECOMBINASE"/>
    <property type="match status" value="1"/>
</dbReference>
<dbReference type="PANTHER" id="PTHR30629:SF2">
    <property type="entry name" value="PROPHAGE INTEGRASE INTS-RELATED"/>
    <property type="match status" value="1"/>
</dbReference>
<dbReference type="InterPro" id="IPR025166">
    <property type="entry name" value="Integrase_DNA_bind_dom"/>
</dbReference>
<dbReference type="SUPFAM" id="SSF56349">
    <property type="entry name" value="DNA breaking-rejoining enzymes"/>
    <property type="match status" value="1"/>
</dbReference>
<dbReference type="Gene3D" id="1.10.150.130">
    <property type="match status" value="1"/>
</dbReference>
<accession>A0ABY7YW60</accession>
<dbReference type="Gene3D" id="3.30.160.390">
    <property type="entry name" value="Integrase, DNA-binding domain"/>
    <property type="match status" value="1"/>
</dbReference>
<gene>
    <name evidence="8" type="ORF">PSQ90_14920</name>
</gene>
<dbReference type="InterPro" id="IPR050808">
    <property type="entry name" value="Phage_Integrase"/>
</dbReference>
<dbReference type="GO" id="GO:0003677">
    <property type="term" value="F:DNA binding"/>
    <property type="evidence" value="ECO:0007669"/>
    <property type="project" value="UniProtKB-KW"/>
</dbReference>